<protein>
    <recommendedName>
        <fullName evidence="10">Enoyl reductase (ER) domain-containing protein</fullName>
    </recommendedName>
</protein>
<dbReference type="EMBL" id="RSCD01000026">
    <property type="protein sequence ID" value="RSH82824.1"/>
    <property type="molecule type" value="Genomic_DNA"/>
</dbReference>
<evidence type="ECO:0000313" key="9">
    <source>
        <dbReference type="Proteomes" id="UP000279259"/>
    </source>
</evidence>
<feature type="domain" description="Alcohol dehydrogenase-like N-terminal" evidence="7">
    <location>
        <begin position="25"/>
        <end position="132"/>
    </location>
</feature>
<dbReference type="Proteomes" id="UP000279259">
    <property type="component" value="Unassembled WGS sequence"/>
</dbReference>
<name>A0A427XVE3_9TREE</name>
<dbReference type="InterPro" id="IPR036291">
    <property type="entry name" value="NAD(P)-bd_dom_sf"/>
</dbReference>
<dbReference type="OrthoDB" id="3941538at2759"/>
<evidence type="ECO:0000259" key="7">
    <source>
        <dbReference type="Pfam" id="PF08240"/>
    </source>
</evidence>
<evidence type="ECO:0000313" key="8">
    <source>
        <dbReference type="EMBL" id="RSH82824.1"/>
    </source>
</evidence>
<dbReference type="PANTHER" id="PTHR42813">
    <property type="entry name" value="ZINC-TYPE ALCOHOL DEHYDROGENASE-LIKE"/>
    <property type="match status" value="1"/>
</dbReference>
<evidence type="ECO:0008006" key="10">
    <source>
        <dbReference type="Google" id="ProtNLM"/>
    </source>
</evidence>
<sequence length="359" mass="38647">MRGVVLKGAFNVKVERRPVPRVEKDTDAVMRVHLAGLCGGSSGLPGENGSDAGFIMGHEAVGEVVEVGKGVGKFKVGDKVFSPFHLSCGDCFYCHRGYFSRCVQAQCIGGPGIEGAQAEYLRVPLADATLLPTPADMPEELMLLMADILPTGYSVAWHARRLADEDRESLGADGGLSGAQEKRKGGVCVVVGCGPVGLCAITSALTLFSKVFATDLQPTRLRLAEKHGAIALPLEQLRAALLEATDGRGADAVLEVVGHPGALTTSMDLVRPFGVISSCGVHSMPITMDGDLLYSKNLRFQFGRCSVRKFYPMALEILKANIPLFEGFVEHRIALDDAEEYYRLFEQNKVAKTIFVMKE</sequence>
<dbReference type="Pfam" id="PF08240">
    <property type="entry name" value="ADH_N"/>
    <property type="match status" value="1"/>
</dbReference>
<evidence type="ECO:0000259" key="6">
    <source>
        <dbReference type="Pfam" id="PF00107"/>
    </source>
</evidence>
<comment type="similarity">
    <text evidence="5">Belongs to the zinc-containing alcohol dehydrogenase family.</text>
</comment>
<keyword evidence="3 5" id="KW-0862">Zinc</keyword>
<evidence type="ECO:0000256" key="4">
    <source>
        <dbReference type="ARBA" id="ARBA00023002"/>
    </source>
</evidence>
<proteinExistence type="inferred from homology"/>
<keyword evidence="4" id="KW-0560">Oxidoreductase</keyword>
<dbReference type="InterPro" id="IPR002328">
    <property type="entry name" value="ADH_Zn_CS"/>
</dbReference>
<dbReference type="InterPro" id="IPR011032">
    <property type="entry name" value="GroES-like_sf"/>
</dbReference>
<keyword evidence="2 5" id="KW-0479">Metal-binding</keyword>
<feature type="domain" description="Alcohol dehydrogenase-like C-terminal" evidence="6">
    <location>
        <begin position="195"/>
        <end position="301"/>
    </location>
</feature>
<evidence type="ECO:0000256" key="3">
    <source>
        <dbReference type="ARBA" id="ARBA00022833"/>
    </source>
</evidence>
<keyword evidence="9" id="KW-1185">Reference proteome</keyword>
<evidence type="ECO:0000256" key="2">
    <source>
        <dbReference type="ARBA" id="ARBA00022723"/>
    </source>
</evidence>
<gene>
    <name evidence="8" type="ORF">EHS25_005814</name>
</gene>
<reference evidence="8 9" key="1">
    <citation type="submission" date="2018-11" db="EMBL/GenBank/DDBJ databases">
        <title>Genome sequence of Saitozyma podzolica DSM 27192.</title>
        <authorList>
            <person name="Aliyu H."/>
            <person name="Gorte O."/>
            <person name="Ochsenreither K."/>
        </authorList>
    </citation>
    <scope>NUCLEOTIDE SEQUENCE [LARGE SCALE GENOMIC DNA]</scope>
    <source>
        <strain evidence="8 9">DSM 27192</strain>
    </source>
</reference>
<evidence type="ECO:0000256" key="1">
    <source>
        <dbReference type="ARBA" id="ARBA00001947"/>
    </source>
</evidence>
<organism evidence="8 9">
    <name type="scientific">Saitozyma podzolica</name>
    <dbReference type="NCBI Taxonomy" id="1890683"/>
    <lineage>
        <taxon>Eukaryota</taxon>
        <taxon>Fungi</taxon>
        <taxon>Dikarya</taxon>
        <taxon>Basidiomycota</taxon>
        <taxon>Agaricomycotina</taxon>
        <taxon>Tremellomycetes</taxon>
        <taxon>Tremellales</taxon>
        <taxon>Trimorphomycetaceae</taxon>
        <taxon>Saitozyma</taxon>
    </lineage>
</organism>
<dbReference type="STRING" id="1890683.A0A427XVE3"/>
<dbReference type="GO" id="GO:0008270">
    <property type="term" value="F:zinc ion binding"/>
    <property type="evidence" value="ECO:0007669"/>
    <property type="project" value="InterPro"/>
</dbReference>
<dbReference type="InterPro" id="IPR013149">
    <property type="entry name" value="ADH-like_C"/>
</dbReference>
<dbReference type="PROSITE" id="PS00059">
    <property type="entry name" value="ADH_ZINC"/>
    <property type="match status" value="1"/>
</dbReference>
<dbReference type="Pfam" id="PF00107">
    <property type="entry name" value="ADH_zinc_N"/>
    <property type="match status" value="1"/>
</dbReference>
<dbReference type="SUPFAM" id="SSF51735">
    <property type="entry name" value="NAD(P)-binding Rossmann-fold domains"/>
    <property type="match status" value="1"/>
</dbReference>
<dbReference type="PANTHER" id="PTHR42813:SF2">
    <property type="entry name" value="DEHYDROGENASE, ZINC-CONTAINING, PUTATIVE (AFU_ORTHOLOGUE AFUA_2G02810)-RELATED"/>
    <property type="match status" value="1"/>
</dbReference>
<comment type="cofactor">
    <cofactor evidence="1 5">
        <name>Zn(2+)</name>
        <dbReference type="ChEBI" id="CHEBI:29105"/>
    </cofactor>
</comment>
<dbReference type="AlphaFoldDB" id="A0A427XVE3"/>
<dbReference type="Gene3D" id="3.90.180.10">
    <property type="entry name" value="Medium-chain alcohol dehydrogenases, catalytic domain"/>
    <property type="match status" value="1"/>
</dbReference>
<comment type="caution">
    <text evidence="8">The sequence shown here is derived from an EMBL/GenBank/DDBJ whole genome shotgun (WGS) entry which is preliminary data.</text>
</comment>
<dbReference type="GO" id="GO:0016491">
    <property type="term" value="F:oxidoreductase activity"/>
    <property type="evidence" value="ECO:0007669"/>
    <property type="project" value="UniProtKB-KW"/>
</dbReference>
<dbReference type="Gene3D" id="3.40.50.720">
    <property type="entry name" value="NAD(P)-binding Rossmann-like Domain"/>
    <property type="match status" value="1"/>
</dbReference>
<accession>A0A427XVE3</accession>
<dbReference type="SUPFAM" id="SSF50129">
    <property type="entry name" value="GroES-like"/>
    <property type="match status" value="1"/>
</dbReference>
<dbReference type="InterPro" id="IPR013154">
    <property type="entry name" value="ADH-like_N"/>
</dbReference>
<evidence type="ECO:0000256" key="5">
    <source>
        <dbReference type="RuleBase" id="RU361277"/>
    </source>
</evidence>